<protein>
    <submittedName>
        <fullName evidence="1">Uncharacterized protein</fullName>
    </submittedName>
</protein>
<accession>A0A6H1ZZH0</accession>
<reference evidence="1" key="1">
    <citation type="submission" date="2020-03" db="EMBL/GenBank/DDBJ databases">
        <title>The deep terrestrial virosphere.</title>
        <authorList>
            <person name="Holmfeldt K."/>
            <person name="Nilsson E."/>
            <person name="Simone D."/>
            <person name="Lopez-Fernandez M."/>
            <person name="Wu X."/>
            <person name="de Brujin I."/>
            <person name="Lundin D."/>
            <person name="Andersson A."/>
            <person name="Bertilsson S."/>
            <person name="Dopson M."/>
        </authorList>
    </citation>
    <scope>NUCLEOTIDE SEQUENCE</scope>
    <source>
        <strain evidence="1">TM448A02920</strain>
        <strain evidence="2">TM448B04984</strain>
    </source>
</reference>
<gene>
    <name evidence="1" type="ORF">TM448A02920_0007</name>
    <name evidence="2" type="ORF">TM448B04984_0006</name>
</gene>
<name>A0A6H1ZZH0_9ZZZZ</name>
<sequence>MKIRDYITDLDDCGYVSEGQDIADAAPDLDADTTEATGRLKELLLKANGKVYCELGF</sequence>
<dbReference type="AlphaFoldDB" id="A0A6H1ZZH0"/>
<evidence type="ECO:0000313" key="2">
    <source>
        <dbReference type="EMBL" id="QJI03787.1"/>
    </source>
</evidence>
<evidence type="ECO:0000313" key="1">
    <source>
        <dbReference type="EMBL" id="QJA52717.1"/>
    </source>
</evidence>
<dbReference type="EMBL" id="MT144362">
    <property type="protein sequence ID" value="QJA52717.1"/>
    <property type="molecule type" value="Genomic_DNA"/>
</dbReference>
<organism evidence="1">
    <name type="scientific">viral metagenome</name>
    <dbReference type="NCBI Taxonomy" id="1070528"/>
    <lineage>
        <taxon>unclassified sequences</taxon>
        <taxon>metagenomes</taxon>
        <taxon>organismal metagenomes</taxon>
    </lineage>
</organism>
<proteinExistence type="predicted"/>
<dbReference type="EMBL" id="MT145119">
    <property type="protein sequence ID" value="QJI03787.1"/>
    <property type="molecule type" value="Genomic_DNA"/>
</dbReference>